<comment type="caution">
    <text evidence="3">The sequence shown here is derived from an EMBL/GenBank/DDBJ whole genome shotgun (WGS) entry which is preliminary data.</text>
</comment>
<feature type="transmembrane region" description="Helical" evidence="2">
    <location>
        <begin position="55"/>
        <end position="75"/>
    </location>
</feature>
<organism evidence="3 4">
    <name type="scientific">Vibrio coralliirubri</name>
    <dbReference type="NCBI Taxonomy" id="1516159"/>
    <lineage>
        <taxon>Bacteria</taxon>
        <taxon>Pseudomonadati</taxon>
        <taxon>Pseudomonadota</taxon>
        <taxon>Gammaproteobacteria</taxon>
        <taxon>Vibrionales</taxon>
        <taxon>Vibrionaceae</taxon>
        <taxon>Vibrio</taxon>
    </lineage>
</organism>
<evidence type="ECO:0000313" key="4">
    <source>
        <dbReference type="Proteomes" id="UP000041625"/>
    </source>
</evidence>
<gene>
    <name evidence="3" type="ORF">VCR31J2_1310906</name>
</gene>
<reference evidence="3 4" key="1">
    <citation type="submission" date="2014-06" db="EMBL/GenBank/DDBJ databases">
        <authorList>
            <person name="Le Roux F."/>
        </authorList>
    </citation>
    <scope>NUCLEOTIDE SEQUENCE [LARGE SCALE GENOMIC DNA]</scope>
    <source>
        <strain evidence="3 4">J2-31</strain>
    </source>
</reference>
<accession>A0AA86WR64</accession>
<evidence type="ECO:0000256" key="2">
    <source>
        <dbReference type="SAM" id="Phobius"/>
    </source>
</evidence>
<evidence type="ECO:0000313" key="3">
    <source>
        <dbReference type="EMBL" id="CDT80488.1"/>
    </source>
</evidence>
<feature type="coiled-coil region" evidence="1">
    <location>
        <begin position="79"/>
        <end position="106"/>
    </location>
</feature>
<evidence type="ECO:0000256" key="1">
    <source>
        <dbReference type="SAM" id="Coils"/>
    </source>
</evidence>
<keyword evidence="4" id="KW-1185">Reference proteome</keyword>
<keyword evidence="2" id="KW-0812">Transmembrane</keyword>
<dbReference type="EMBL" id="CCKJ01000037">
    <property type="protein sequence ID" value="CDT80488.1"/>
    <property type="molecule type" value="Genomic_DNA"/>
</dbReference>
<name>A0AA86WR64_9VIBR</name>
<keyword evidence="1" id="KW-0175">Coiled coil</keyword>
<protein>
    <recommendedName>
        <fullName evidence="5">Phage abortive infection protein</fullName>
    </recommendedName>
</protein>
<evidence type="ECO:0008006" key="5">
    <source>
        <dbReference type="Google" id="ProtNLM"/>
    </source>
</evidence>
<keyword evidence="2" id="KW-1133">Transmembrane helix</keyword>
<dbReference type="AlphaFoldDB" id="A0AA86WR64"/>
<proteinExistence type="predicted"/>
<dbReference type="Proteomes" id="UP000041625">
    <property type="component" value="Unassembled WGS sequence"/>
</dbReference>
<dbReference type="RefSeq" id="WP_157373163.1">
    <property type="nucleotide sequence ID" value="NZ_LK933979.1"/>
</dbReference>
<sequence>MAANKSITELLWFKKATVIYVLLAVIFASIILWDLWNNYILDVSIDGLNHSISSIFAPLVKLTAAYASFVGLLALNHRSIQSKEQIAKAERQIELANRQFELASKQFKLAQKQNVFTNYYKHIEEFTKYVENKGDVFKDLNSHKAHRIMFPDAKEGDYTPRLLDMKNIETSISSACGHLRQAIEDNDYANVIEAIKIITLNLEIPTSGALNYYGETTTARSVNYIFASMNNRVADSSVALIQGIYQLLNKYMSLQAFEQTQQCNVYKKLLDARIQLNRRNSSPSSQELSNLLSEIGDVSIDKVSEL</sequence>
<feature type="transmembrane region" description="Helical" evidence="2">
    <location>
        <begin position="12"/>
        <end position="35"/>
    </location>
</feature>
<keyword evidence="2" id="KW-0472">Membrane</keyword>